<proteinExistence type="predicted"/>
<dbReference type="InterPro" id="IPR022453">
    <property type="entry name" value="Znf_MqsA-type"/>
</dbReference>
<evidence type="ECO:0000313" key="2">
    <source>
        <dbReference type="Proteomes" id="UP000016658"/>
    </source>
</evidence>
<gene>
    <name evidence="1" type="ORF">HMPREF0367_00671</name>
</gene>
<accession>U2P726</accession>
<dbReference type="HOGENOM" id="CLU_2450214_0_0_9"/>
<dbReference type="Gene3D" id="3.10.20.860">
    <property type="match status" value="1"/>
</dbReference>
<dbReference type="AlphaFoldDB" id="U2P726"/>
<dbReference type="NCBIfam" id="TIGR03831">
    <property type="entry name" value="YgiT_finger"/>
    <property type="match status" value="1"/>
</dbReference>
<sequence>MKCMKCHNTLHSEIGEFSMTINGKSIKVVNAPVLHCKNCNSVIISDEVKEKAKEFSKVYLYPDNTLDYAECEAGTIMSIMNMSVMNLLL</sequence>
<organism evidence="1 2">
    <name type="scientific">Faecalitalea cylindroides ATCC 27803</name>
    <dbReference type="NCBI Taxonomy" id="649755"/>
    <lineage>
        <taxon>Bacteria</taxon>
        <taxon>Bacillati</taxon>
        <taxon>Bacillota</taxon>
        <taxon>Erysipelotrichia</taxon>
        <taxon>Erysipelotrichales</taxon>
        <taxon>Erysipelotrichaceae</taxon>
        <taxon>Faecalitalea</taxon>
    </lineage>
</organism>
<dbReference type="OrthoDB" id="2085563at2"/>
<protein>
    <submittedName>
        <fullName evidence="1">YgiT-type zinc finger domain protein</fullName>
    </submittedName>
</protein>
<dbReference type="EMBL" id="AWVI01000030">
    <property type="protein sequence ID" value="ERK46320.1"/>
    <property type="molecule type" value="Genomic_DNA"/>
</dbReference>
<reference evidence="1 2" key="1">
    <citation type="submission" date="2013-06" db="EMBL/GenBank/DDBJ databases">
        <authorList>
            <person name="Weinstock G."/>
            <person name="Sodergren E."/>
            <person name="Lobos E.A."/>
            <person name="Fulton L."/>
            <person name="Fulton R."/>
            <person name="Courtney L."/>
            <person name="Fronick C."/>
            <person name="O'Laughlin M."/>
            <person name="Godfrey J."/>
            <person name="Wilson R.M."/>
            <person name="Miner T."/>
            <person name="Farmer C."/>
            <person name="Delehaunty K."/>
            <person name="Cordes M."/>
            <person name="Minx P."/>
            <person name="Tomlinson C."/>
            <person name="Chen J."/>
            <person name="Wollam A."/>
            <person name="Pepin K.H."/>
            <person name="Bhonagiri V."/>
            <person name="Zhang X."/>
            <person name="Warren W."/>
            <person name="Mitreva M."/>
            <person name="Mardis E.R."/>
            <person name="Wilson R.K."/>
        </authorList>
    </citation>
    <scope>NUCLEOTIDE SEQUENCE [LARGE SCALE GENOMIC DNA]</scope>
    <source>
        <strain evidence="1 2">ATCC 27803</strain>
    </source>
</reference>
<dbReference type="RefSeq" id="WP_035401898.1">
    <property type="nucleotide sequence ID" value="NZ_KI270998.1"/>
</dbReference>
<evidence type="ECO:0000313" key="1">
    <source>
        <dbReference type="EMBL" id="ERK46320.1"/>
    </source>
</evidence>
<comment type="caution">
    <text evidence="1">The sequence shown here is derived from an EMBL/GenBank/DDBJ whole genome shotgun (WGS) entry which is preliminary data.</text>
</comment>
<name>U2P726_9FIRM</name>
<dbReference type="Proteomes" id="UP000016658">
    <property type="component" value="Unassembled WGS sequence"/>
</dbReference>